<sequence>MLTPSACPAADDGDVCAGDAGDVGDVEDAEDVRDGEFGTPATLNAGPPARHRPPDRTGARTGT</sequence>
<accession>A0ABP7S4I3</accession>
<feature type="region of interest" description="Disordered" evidence="1">
    <location>
        <begin position="1"/>
        <end position="63"/>
    </location>
</feature>
<feature type="compositionally biased region" description="Basic and acidic residues" evidence="1">
    <location>
        <begin position="52"/>
        <end position="63"/>
    </location>
</feature>
<dbReference type="Proteomes" id="UP001500034">
    <property type="component" value="Unassembled WGS sequence"/>
</dbReference>
<comment type="caution">
    <text evidence="2">The sequence shown here is derived from an EMBL/GenBank/DDBJ whole genome shotgun (WGS) entry which is preliminary data.</text>
</comment>
<protein>
    <submittedName>
        <fullName evidence="2">Uncharacterized protein</fullName>
    </submittedName>
</protein>
<feature type="compositionally biased region" description="Acidic residues" evidence="1">
    <location>
        <begin position="22"/>
        <end position="33"/>
    </location>
</feature>
<proteinExistence type="predicted"/>
<evidence type="ECO:0000313" key="3">
    <source>
        <dbReference type="Proteomes" id="UP001500034"/>
    </source>
</evidence>
<evidence type="ECO:0000256" key="1">
    <source>
        <dbReference type="SAM" id="MobiDB-lite"/>
    </source>
</evidence>
<name>A0ABP7S4I3_9ACTN</name>
<keyword evidence="3" id="KW-1185">Reference proteome</keyword>
<evidence type="ECO:0000313" key="2">
    <source>
        <dbReference type="EMBL" id="GAA4006366.1"/>
    </source>
</evidence>
<organism evidence="2 3">
    <name type="scientific">Streptomyces marokkonensis</name>
    <dbReference type="NCBI Taxonomy" id="324855"/>
    <lineage>
        <taxon>Bacteria</taxon>
        <taxon>Bacillati</taxon>
        <taxon>Actinomycetota</taxon>
        <taxon>Actinomycetes</taxon>
        <taxon>Kitasatosporales</taxon>
        <taxon>Streptomycetaceae</taxon>
        <taxon>Streptomyces</taxon>
    </lineage>
</organism>
<gene>
    <name evidence="2" type="ORF">GCM10022384_60780</name>
</gene>
<reference evidence="3" key="1">
    <citation type="journal article" date="2019" name="Int. J. Syst. Evol. Microbiol.">
        <title>The Global Catalogue of Microorganisms (GCM) 10K type strain sequencing project: providing services to taxonomists for standard genome sequencing and annotation.</title>
        <authorList>
            <consortium name="The Broad Institute Genomics Platform"/>
            <consortium name="The Broad Institute Genome Sequencing Center for Infectious Disease"/>
            <person name="Wu L."/>
            <person name="Ma J."/>
        </authorList>
    </citation>
    <scope>NUCLEOTIDE SEQUENCE [LARGE SCALE GENOMIC DNA]</scope>
    <source>
        <strain evidence="3">JCM 17027</strain>
    </source>
</reference>
<dbReference type="EMBL" id="BAABCQ010000177">
    <property type="protein sequence ID" value="GAA4006366.1"/>
    <property type="molecule type" value="Genomic_DNA"/>
</dbReference>